<evidence type="ECO:0000313" key="5">
    <source>
        <dbReference type="EMBL" id="TQV94797.1"/>
    </source>
</evidence>
<keyword evidence="2" id="KW-0378">Hydrolase</keyword>
<gene>
    <name evidence="5" type="ORF">IF1G_06808</name>
</gene>
<dbReference type="STRING" id="43265.A0A545VY69"/>
<evidence type="ECO:0000313" key="6">
    <source>
        <dbReference type="Proteomes" id="UP000315783"/>
    </source>
</evidence>
<dbReference type="InterPro" id="IPR043504">
    <property type="entry name" value="Peptidase_S1_PA_chymotrypsin"/>
</dbReference>
<dbReference type="AlphaFoldDB" id="A0A545VY69"/>
<evidence type="ECO:0000256" key="1">
    <source>
        <dbReference type="ARBA" id="ARBA00023157"/>
    </source>
</evidence>
<feature type="region of interest" description="Disordered" evidence="3">
    <location>
        <begin position="253"/>
        <end position="276"/>
    </location>
</feature>
<dbReference type="InterPro" id="IPR001314">
    <property type="entry name" value="Peptidase_S1A"/>
</dbReference>
<accession>A0A545VY69</accession>
<dbReference type="PRINTS" id="PR00722">
    <property type="entry name" value="CHYMOTRYPSIN"/>
</dbReference>
<keyword evidence="1" id="KW-1015">Disulfide bond</keyword>
<dbReference type="PANTHER" id="PTHR24253:SF183">
    <property type="entry name" value="PEPTIDASE S1 DOMAIN-CONTAINING PROTEIN"/>
    <property type="match status" value="1"/>
</dbReference>
<dbReference type="PANTHER" id="PTHR24253">
    <property type="entry name" value="TRANSMEMBRANE PROTEASE SERINE"/>
    <property type="match status" value="1"/>
</dbReference>
<dbReference type="InterPro" id="IPR001254">
    <property type="entry name" value="Trypsin_dom"/>
</dbReference>
<keyword evidence="2" id="KW-0645">Protease</keyword>
<evidence type="ECO:0000259" key="4">
    <source>
        <dbReference type="PROSITE" id="PS50240"/>
    </source>
</evidence>
<name>A0A545VY69_9HYPO</name>
<feature type="compositionally biased region" description="Polar residues" evidence="3">
    <location>
        <begin position="255"/>
        <end position="274"/>
    </location>
</feature>
<feature type="domain" description="Peptidase S1" evidence="4">
    <location>
        <begin position="26"/>
        <end position="250"/>
    </location>
</feature>
<dbReference type="Gene3D" id="2.40.10.10">
    <property type="entry name" value="Trypsin-like serine proteases"/>
    <property type="match status" value="1"/>
</dbReference>
<dbReference type="Proteomes" id="UP000315783">
    <property type="component" value="Unassembled WGS sequence"/>
</dbReference>
<dbReference type="Pfam" id="PF00089">
    <property type="entry name" value="Trypsin"/>
    <property type="match status" value="1"/>
</dbReference>
<proteinExistence type="predicted"/>
<dbReference type="InterPro" id="IPR033116">
    <property type="entry name" value="TRYPSIN_SER"/>
</dbReference>
<dbReference type="CDD" id="cd00190">
    <property type="entry name" value="Tryp_SPc"/>
    <property type="match status" value="1"/>
</dbReference>
<evidence type="ECO:0000256" key="3">
    <source>
        <dbReference type="SAM" id="MobiDB-lite"/>
    </source>
</evidence>
<reference evidence="5 6" key="1">
    <citation type="journal article" date="2019" name="Appl. Microbiol. Biotechnol.">
        <title>Genome sequence of Isaria javanica and comparative genome analysis insights into family S53 peptidase evolution in fungal entomopathogens.</title>
        <authorList>
            <person name="Lin R."/>
            <person name="Zhang X."/>
            <person name="Xin B."/>
            <person name="Zou M."/>
            <person name="Gao Y."/>
            <person name="Qin F."/>
            <person name="Hu Q."/>
            <person name="Xie B."/>
            <person name="Cheng X."/>
        </authorList>
    </citation>
    <scope>NUCLEOTIDE SEQUENCE [LARGE SCALE GENOMIC DNA]</scope>
    <source>
        <strain evidence="5 6">IJ1G</strain>
    </source>
</reference>
<dbReference type="OrthoDB" id="4915747at2759"/>
<dbReference type="PROSITE" id="PS00135">
    <property type="entry name" value="TRYPSIN_SER"/>
    <property type="match status" value="1"/>
</dbReference>
<dbReference type="SUPFAM" id="SSF50494">
    <property type="entry name" value="Trypsin-like serine proteases"/>
    <property type="match status" value="1"/>
</dbReference>
<organism evidence="5 6">
    <name type="scientific">Cordyceps javanica</name>
    <dbReference type="NCBI Taxonomy" id="43265"/>
    <lineage>
        <taxon>Eukaryota</taxon>
        <taxon>Fungi</taxon>
        <taxon>Dikarya</taxon>
        <taxon>Ascomycota</taxon>
        <taxon>Pezizomycotina</taxon>
        <taxon>Sordariomycetes</taxon>
        <taxon>Hypocreomycetidae</taxon>
        <taxon>Hypocreales</taxon>
        <taxon>Cordycipitaceae</taxon>
        <taxon>Cordyceps</taxon>
    </lineage>
</organism>
<keyword evidence="2" id="KW-0720">Serine protease</keyword>
<dbReference type="PROSITE" id="PS00134">
    <property type="entry name" value="TRYPSIN_HIS"/>
    <property type="match status" value="1"/>
</dbReference>
<dbReference type="EMBL" id="SPUK01000009">
    <property type="protein sequence ID" value="TQV94797.1"/>
    <property type="molecule type" value="Genomic_DNA"/>
</dbReference>
<dbReference type="SMART" id="SM00020">
    <property type="entry name" value="Tryp_SPc"/>
    <property type="match status" value="1"/>
</dbReference>
<keyword evidence="6" id="KW-1185">Reference proteome</keyword>
<sequence length="353" mass="37585">MLPSTAIALATVSAPFAAAATAHKRIVGGQVAKLGEFPFVVSLESQGRQYCGGALLDSTTVLTAAHCLLKNVTVRAGSIDRGKGGVAVGIASSHKHLLYYWIRNSKNDTFPVFDIGVAKLAEPIQTSDAIQFATLPTKDSRPETGSSMTAVGWGWNKTGKDPDQLLKVDLPVSSFEKCPVDEGSEAAEDTDIVCAGGGGIGIWRGDSGSPLIDPVSRQVVGVASRGAGQGKPQIFTNVGSYIDYIMLNVREKSKGQSTVNTTDDDQTPPSTGEDNSARIRQDFAHIRDLWILKHYLSIKAEVKRDLEAKLQAAEDDLVANVGQPDFATRVERHFAGFANLDSVKAAMDNDATL</sequence>
<comment type="caution">
    <text evidence="5">The sequence shown here is derived from an EMBL/GenBank/DDBJ whole genome shotgun (WGS) entry which is preliminary data.</text>
</comment>
<dbReference type="PROSITE" id="PS50240">
    <property type="entry name" value="TRYPSIN_DOM"/>
    <property type="match status" value="1"/>
</dbReference>
<dbReference type="GO" id="GO:0004252">
    <property type="term" value="F:serine-type endopeptidase activity"/>
    <property type="evidence" value="ECO:0007669"/>
    <property type="project" value="InterPro"/>
</dbReference>
<dbReference type="GO" id="GO:0006508">
    <property type="term" value="P:proteolysis"/>
    <property type="evidence" value="ECO:0007669"/>
    <property type="project" value="UniProtKB-KW"/>
</dbReference>
<dbReference type="InterPro" id="IPR018114">
    <property type="entry name" value="TRYPSIN_HIS"/>
</dbReference>
<protein>
    <submittedName>
        <fullName evidence="5">Caldecrin (Chymotrypsin C) isoform 3</fullName>
    </submittedName>
</protein>
<evidence type="ECO:0000256" key="2">
    <source>
        <dbReference type="RuleBase" id="RU363034"/>
    </source>
</evidence>
<dbReference type="InterPro" id="IPR009003">
    <property type="entry name" value="Peptidase_S1_PA"/>
</dbReference>